<dbReference type="AlphaFoldDB" id="A0A9D1SA93"/>
<sequence>METILLVFFVAIAVVLVWMVVCAGIGVLWALVENSVGAGIIGGFILWAISCLFFDYAWTDLTVAWWGVIAGAIIGLYLTYQEVKYMF</sequence>
<evidence type="ECO:0000256" key="1">
    <source>
        <dbReference type="SAM" id="Phobius"/>
    </source>
</evidence>
<reference evidence="2" key="1">
    <citation type="submission" date="2020-10" db="EMBL/GenBank/DDBJ databases">
        <authorList>
            <person name="Gilroy R."/>
        </authorList>
    </citation>
    <scope>NUCLEOTIDE SEQUENCE</scope>
    <source>
        <strain evidence="2">ChiW3-316</strain>
    </source>
</reference>
<name>A0A9D1SA93_9PROT</name>
<protein>
    <submittedName>
        <fullName evidence="2">Uncharacterized protein</fullName>
    </submittedName>
</protein>
<dbReference type="EMBL" id="DVNC01000012">
    <property type="protein sequence ID" value="HIU52670.1"/>
    <property type="molecule type" value="Genomic_DNA"/>
</dbReference>
<evidence type="ECO:0000313" key="2">
    <source>
        <dbReference type="EMBL" id="HIU52670.1"/>
    </source>
</evidence>
<comment type="caution">
    <text evidence="2">The sequence shown here is derived from an EMBL/GenBank/DDBJ whole genome shotgun (WGS) entry which is preliminary data.</text>
</comment>
<feature type="transmembrane region" description="Helical" evidence="1">
    <location>
        <begin position="6"/>
        <end position="31"/>
    </location>
</feature>
<proteinExistence type="predicted"/>
<keyword evidence="1" id="KW-0812">Transmembrane</keyword>
<feature type="transmembrane region" description="Helical" evidence="1">
    <location>
        <begin position="38"/>
        <end position="57"/>
    </location>
</feature>
<organism evidence="2 3">
    <name type="scientific">Candidatus Scatocola faecipullorum</name>
    <dbReference type="NCBI Taxonomy" id="2840917"/>
    <lineage>
        <taxon>Bacteria</taxon>
        <taxon>Pseudomonadati</taxon>
        <taxon>Pseudomonadota</taxon>
        <taxon>Alphaproteobacteria</taxon>
        <taxon>Rhodospirillales</taxon>
        <taxon>Rhodospirillaceae</taxon>
        <taxon>Rhodospirillaceae incertae sedis</taxon>
        <taxon>Candidatus Scatocola</taxon>
    </lineage>
</organism>
<accession>A0A9D1SA93</accession>
<reference evidence="2" key="2">
    <citation type="journal article" date="2021" name="PeerJ">
        <title>Extensive microbial diversity within the chicken gut microbiome revealed by metagenomics and culture.</title>
        <authorList>
            <person name="Gilroy R."/>
            <person name="Ravi A."/>
            <person name="Getino M."/>
            <person name="Pursley I."/>
            <person name="Horton D.L."/>
            <person name="Alikhan N.F."/>
            <person name="Baker D."/>
            <person name="Gharbi K."/>
            <person name="Hall N."/>
            <person name="Watson M."/>
            <person name="Adriaenssens E.M."/>
            <person name="Foster-Nyarko E."/>
            <person name="Jarju S."/>
            <person name="Secka A."/>
            <person name="Antonio M."/>
            <person name="Oren A."/>
            <person name="Chaudhuri R.R."/>
            <person name="La Ragione R."/>
            <person name="Hildebrand F."/>
            <person name="Pallen M.J."/>
        </authorList>
    </citation>
    <scope>NUCLEOTIDE SEQUENCE</scope>
    <source>
        <strain evidence="2">ChiW3-316</strain>
    </source>
</reference>
<dbReference type="Proteomes" id="UP000824107">
    <property type="component" value="Unassembled WGS sequence"/>
</dbReference>
<gene>
    <name evidence="2" type="ORF">IAD20_01150</name>
</gene>
<evidence type="ECO:0000313" key="3">
    <source>
        <dbReference type="Proteomes" id="UP000824107"/>
    </source>
</evidence>
<keyword evidence="1" id="KW-0472">Membrane</keyword>
<keyword evidence="1" id="KW-1133">Transmembrane helix</keyword>
<feature type="transmembrane region" description="Helical" evidence="1">
    <location>
        <begin position="63"/>
        <end position="80"/>
    </location>
</feature>